<keyword evidence="9" id="KW-0732">Signal</keyword>
<dbReference type="NCBIfam" id="TIGR00765">
    <property type="entry name" value="yihY_not_rbn"/>
    <property type="match status" value="1"/>
</dbReference>
<dbReference type="InterPro" id="IPR011066">
    <property type="entry name" value="MscS_channel_C_sf"/>
</dbReference>
<dbReference type="Pfam" id="PF04972">
    <property type="entry name" value="BON"/>
    <property type="match status" value="1"/>
</dbReference>
<keyword evidence="3" id="KW-1003">Cell membrane</keyword>
<feature type="region of interest" description="Disordered" evidence="7">
    <location>
        <begin position="411"/>
        <end position="465"/>
    </location>
</feature>
<reference evidence="11 12" key="1">
    <citation type="submission" date="2024-02" db="EMBL/GenBank/DDBJ databases">
        <authorList>
            <person name="Chen Y."/>
            <person name="Shah S."/>
            <person name="Dougan E. K."/>
            <person name="Thang M."/>
            <person name="Chan C."/>
        </authorList>
    </citation>
    <scope>NUCLEOTIDE SEQUENCE [LARGE SCALE GENOMIC DNA]</scope>
</reference>
<evidence type="ECO:0000256" key="9">
    <source>
        <dbReference type="SAM" id="SignalP"/>
    </source>
</evidence>
<dbReference type="InterPro" id="IPR023408">
    <property type="entry name" value="MscS_beta-dom_sf"/>
</dbReference>
<feature type="transmembrane region" description="Helical" evidence="8">
    <location>
        <begin position="213"/>
        <end position="232"/>
    </location>
</feature>
<evidence type="ECO:0000256" key="3">
    <source>
        <dbReference type="ARBA" id="ARBA00022475"/>
    </source>
</evidence>
<dbReference type="Proteomes" id="UP001642464">
    <property type="component" value="Unassembled WGS sequence"/>
</dbReference>
<feature type="compositionally biased region" description="Basic and acidic residues" evidence="7">
    <location>
        <begin position="443"/>
        <end position="465"/>
    </location>
</feature>
<dbReference type="InterPro" id="IPR036019">
    <property type="entry name" value="MscL_channel"/>
</dbReference>
<evidence type="ECO:0000313" key="11">
    <source>
        <dbReference type="EMBL" id="CAK9092835.1"/>
    </source>
</evidence>
<dbReference type="InterPro" id="IPR017039">
    <property type="entry name" value="Virul_fac_BrkB"/>
</dbReference>
<dbReference type="InterPro" id="IPR049278">
    <property type="entry name" value="MS_channel_C"/>
</dbReference>
<dbReference type="Gene3D" id="3.30.70.100">
    <property type="match status" value="1"/>
</dbReference>
<dbReference type="InterPro" id="IPR010920">
    <property type="entry name" value="LSM_dom_sf"/>
</dbReference>
<feature type="compositionally biased region" description="Basic and acidic residues" evidence="7">
    <location>
        <begin position="412"/>
        <end position="427"/>
    </location>
</feature>
<dbReference type="Pfam" id="PF00924">
    <property type="entry name" value="MS_channel_2nd"/>
    <property type="match status" value="1"/>
</dbReference>
<dbReference type="SUPFAM" id="SSF82689">
    <property type="entry name" value="Mechanosensitive channel protein MscS (YggB), C-terminal domain"/>
    <property type="match status" value="1"/>
</dbReference>
<dbReference type="SUPFAM" id="SSF50182">
    <property type="entry name" value="Sm-like ribonucleoproteins"/>
    <property type="match status" value="1"/>
</dbReference>
<feature type="domain" description="BON" evidence="10">
    <location>
        <begin position="57"/>
        <end position="123"/>
    </location>
</feature>
<dbReference type="Gene3D" id="1.10.1200.120">
    <property type="entry name" value="Large-conductance mechanosensitive channel, MscL, domain 1"/>
    <property type="match status" value="1"/>
</dbReference>
<keyword evidence="5 8" id="KW-1133">Transmembrane helix</keyword>
<dbReference type="Pfam" id="PF21082">
    <property type="entry name" value="MS_channel_3rd"/>
    <property type="match status" value="1"/>
</dbReference>
<dbReference type="InterPro" id="IPR001185">
    <property type="entry name" value="MS_channel"/>
</dbReference>
<dbReference type="InterPro" id="IPR007055">
    <property type="entry name" value="BON_dom"/>
</dbReference>
<sequence>MPRALLVTALIACYWPSCALQAQDEPTKSTPPQTPDNASIDGEAVVTGKVDVQPLARDEEIEARLSQILKSTEWFSNATVDAENGVVFIQGETSQQQYKEWATKLAQQTQDVVAVVNRVDVVSGPIWNFTPAYTQLHTLWRSTIQSLPLVVVGIVILFLTFLATRLSSRLARSILSRQIENQLLRDVAAKAIAIPVFLVGLYIVLHVAGLTRLALTVLGGTGLAGLIIGIAFRDIAENFLASLLISVQNPFRTGDLIKVNEHLGIVQKVTTRGTLLMAYDGTYIQIPNSIVYKNIILNYTANSSTRLDFAIGIGYDVAIAKAQEVAQSALLRHPTVLNDPEPMVLVESLGAATVNIRVYFWINSQEHSPPRVISSAIRLVKRAFVKENISLPDEAREVVFPNGVPIQTMDMEAAKKDTTESSSRETFFEEEPDEVSTPAEGNLRSEKQDVEAQAETAREPEEGTDLLRDSTMSWMDDFKSFVLRGNLVDLAGGFTVGAAFSTVAKSLVNDLLMPPIGLALGGVDFSDLFITLKSGPENEGPYRSLADATAAGAVTLNYGQFANSVLSLLIVALAMFILIRIFMRIEQDGGQDAQRQLLEFVSDQASPSLADRVGTTLNEVQANAALNGPIGLISLLVTAVMIFAQFENAFDQIWNVDRSGKKGIVSKAKQVVWYRMRAFLMLLGAGALVMVTFFAGIAVTGASSLGDEFLHLPRTFWTALQLVVTLALNWGMFTLIYRILPKVPVRWSEAARGGLLASITWEIGRQILAALVIGNKYNAYGVVGAFIAIMLWVYYAMAVIFFCAEYVQVICNSYESGDAETEGNAA</sequence>
<dbReference type="Gene3D" id="1.10.287.1260">
    <property type="match status" value="1"/>
</dbReference>
<evidence type="ECO:0000256" key="1">
    <source>
        <dbReference type="ARBA" id="ARBA00004651"/>
    </source>
</evidence>
<feature type="transmembrane region" description="Helical" evidence="8">
    <location>
        <begin position="187"/>
        <end position="207"/>
    </location>
</feature>
<accession>A0ABP0QX01</accession>
<evidence type="ECO:0000259" key="10">
    <source>
        <dbReference type="PROSITE" id="PS50914"/>
    </source>
</evidence>
<evidence type="ECO:0000256" key="5">
    <source>
        <dbReference type="ARBA" id="ARBA00022989"/>
    </source>
</evidence>
<evidence type="ECO:0000256" key="4">
    <source>
        <dbReference type="ARBA" id="ARBA00022692"/>
    </source>
</evidence>
<evidence type="ECO:0000256" key="2">
    <source>
        <dbReference type="ARBA" id="ARBA00008017"/>
    </source>
</evidence>
<dbReference type="PANTHER" id="PTHR30221:SF1">
    <property type="entry name" value="SMALL-CONDUCTANCE MECHANOSENSITIVE CHANNEL"/>
    <property type="match status" value="1"/>
</dbReference>
<name>A0ABP0QX01_9DINO</name>
<evidence type="ECO:0000313" key="12">
    <source>
        <dbReference type="Proteomes" id="UP001642464"/>
    </source>
</evidence>
<feature type="transmembrane region" description="Helical" evidence="8">
    <location>
        <begin position="678"/>
        <end position="699"/>
    </location>
</feature>
<feature type="transmembrane region" description="Helical" evidence="8">
    <location>
        <begin position="147"/>
        <end position="166"/>
    </location>
</feature>
<dbReference type="Gene3D" id="2.30.30.60">
    <property type="match status" value="1"/>
</dbReference>
<feature type="signal peptide" evidence="9">
    <location>
        <begin position="1"/>
        <end position="19"/>
    </location>
</feature>
<comment type="caution">
    <text evidence="11">The sequence shown here is derived from an EMBL/GenBank/DDBJ whole genome shotgun (WGS) entry which is preliminary data.</text>
</comment>
<keyword evidence="6 8" id="KW-0472">Membrane</keyword>
<proteinExistence type="inferred from homology"/>
<keyword evidence="4 8" id="KW-0812">Transmembrane</keyword>
<feature type="transmembrane region" description="Helical" evidence="8">
    <location>
        <begin position="719"/>
        <end position="740"/>
    </location>
</feature>
<dbReference type="InterPro" id="IPR045275">
    <property type="entry name" value="MscS_archaea/bacteria_type"/>
</dbReference>
<feature type="transmembrane region" description="Helical" evidence="8">
    <location>
        <begin position="565"/>
        <end position="583"/>
    </location>
</feature>
<dbReference type="NCBIfam" id="TIGR00220">
    <property type="entry name" value="mscL"/>
    <property type="match status" value="1"/>
</dbReference>
<dbReference type="HAMAP" id="MF_00115">
    <property type="entry name" value="MscL"/>
    <property type="match status" value="1"/>
</dbReference>
<dbReference type="Pfam" id="PF03631">
    <property type="entry name" value="Virul_fac_BrkB"/>
    <property type="match status" value="1"/>
</dbReference>
<protein>
    <submittedName>
        <fullName evidence="11">Large-conductance mechanosensitive channel</fullName>
    </submittedName>
</protein>
<comment type="subcellular location">
    <subcellularLocation>
        <location evidence="1">Cell membrane</location>
        <topology evidence="1">Multi-pass membrane protein</topology>
    </subcellularLocation>
</comment>
<dbReference type="EMBL" id="CAXAMM010040383">
    <property type="protein sequence ID" value="CAK9092835.1"/>
    <property type="molecule type" value="Genomic_DNA"/>
</dbReference>
<dbReference type="InterPro" id="IPR006685">
    <property type="entry name" value="MscS_channel_2nd"/>
</dbReference>
<dbReference type="PANTHER" id="PTHR30221">
    <property type="entry name" value="SMALL-CONDUCTANCE MECHANOSENSITIVE CHANNEL"/>
    <property type="match status" value="1"/>
</dbReference>
<evidence type="ECO:0000256" key="7">
    <source>
        <dbReference type="SAM" id="MobiDB-lite"/>
    </source>
</evidence>
<dbReference type="PROSITE" id="PS50914">
    <property type="entry name" value="BON"/>
    <property type="match status" value="1"/>
</dbReference>
<evidence type="ECO:0000256" key="6">
    <source>
        <dbReference type="ARBA" id="ARBA00023136"/>
    </source>
</evidence>
<feature type="transmembrane region" description="Helical" evidence="8">
    <location>
        <begin position="779"/>
        <end position="804"/>
    </location>
</feature>
<organism evidence="11 12">
    <name type="scientific">Durusdinium trenchii</name>
    <dbReference type="NCBI Taxonomy" id="1381693"/>
    <lineage>
        <taxon>Eukaryota</taxon>
        <taxon>Sar</taxon>
        <taxon>Alveolata</taxon>
        <taxon>Dinophyceae</taxon>
        <taxon>Suessiales</taxon>
        <taxon>Symbiodiniaceae</taxon>
        <taxon>Durusdinium</taxon>
    </lineage>
</organism>
<evidence type="ECO:0000256" key="8">
    <source>
        <dbReference type="SAM" id="Phobius"/>
    </source>
</evidence>
<dbReference type="SUPFAM" id="SSF81330">
    <property type="entry name" value="Gated mechanosensitive channel"/>
    <property type="match status" value="1"/>
</dbReference>
<feature type="chain" id="PRO_5045273318" evidence="9">
    <location>
        <begin position="20"/>
        <end position="826"/>
    </location>
</feature>
<gene>
    <name evidence="11" type="ORF">SCF082_LOCUS43678</name>
</gene>
<keyword evidence="12" id="KW-1185">Reference proteome</keyword>
<comment type="similarity">
    <text evidence="2">Belongs to the MscS (TC 1.A.23) family.</text>
</comment>